<feature type="transmembrane region" description="Helical" evidence="1">
    <location>
        <begin position="12"/>
        <end position="29"/>
    </location>
</feature>
<evidence type="ECO:0000256" key="1">
    <source>
        <dbReference type="SAM" id="Phobius"/>
    </source>
</evidence>
<dbReference type="AlphaFoldDB" id="K6ULR5"/>
<organism evidence="2 3">
    <name type="scientific">Plasmodium cynomolgi (strain B)</name>
    <dbReference type="NCBI Taxonomy" id="1120755"/>
    <lineage>
        <taxon>Eukaryota</taxon>
        <taxon>Sar</taxon>
        <taxon>Alveolata</taxon>
        <taxon>Apicomplexa</taxon>
        <taxon>Aconoidasida</taxon>
        <taxon>Haemosporida</taxon>
        <taxon>Plasmodiidae</taxon>
        <taxon>Plasmodium</taxon>
        <taxon>Plasmodium (Plasmodium)</taxon>
    </lineage>
</organism>
<evidence type="ECO:0000313" key="2">
    <source>
        <dbReference type="EMBL" id="GAB67948.1"/>
    </source>
</evidence>
<dbReference type="EMBL" id="DF157104">
    <property type="protein sequence ID" value="GAB67948.1"/>
    <property type="molecule type" value="Genomic_DNA"/>
</dbReference>
<feature type="non-terminal residue" evidence="2">
    <location>
        <position position="1"/>
    </location>
</feature>
<keyword evidence="1" id="KW-0812">Transmembrane</keyword>
<keyword evidence="3" id="KW-1185">Reference proteome</keyword>
<sequence length="107" mass="12283">WQFFARIRVKLFKVYIIFFILFLLTRHYIHVHNEQLHSVFPFSGHFPLSLCKKLCSLFFEAACLILWSIIPTVRAHALSTLAQVCAAVDTFATSRDLPPTTSTTTPL</sequence>
<dbReference type="VEuPathDB" id="PlasmoDB:PCYB_125140"/>
<dbReference type="Proteomes" id="UP000006319">
    <property type="component" value="Chromosome 12"/>
</dbReference>
<evidence type="ECO:0000313" key="3">
    <source>
        <dbReference type="Proteomes" id="UP000006319"/>
    </source>
</evidence>
<keyword evidence="1" id="KW-1133">Transmembrane helix</keyword>
<keyword evidence="1" id="KW-0472">Membrane</keyword>
<name>K6ULR5_PLACD</name>
<dbReference type="RefSeq" id="XP_004223895.1">
    <property type="nucleotide sequence ID" value="XM_004223847.1"/>
</dbReference>
<reference evidence="2 3" key="1">
    <citation type="journal article" date="2012" name="Nat. Genet.">
        <title>Plasmodium cynomolgi genome sequences provide insight into Plasmodium vivax and the monkey malaria clade.</title>
        <authorList>
            <person name="Tachibana S."/>
            <person name="Sullivan S.A."/>
            <person name="Kawai S."/>
            <person name="Nakamura S."/>
            <person name="Kim H.R."/>
            <person name="Goto N."/>
            <person name="Arisue N."/>
            <person name="Palacpac N.M.Q."/>
            <person name="Honma H."/>
            <person name="Yagi M."/>
            <person name="Tougan T."/>
            <person name="Katakai Y."/>
            <person name="Kaneko O."/>
            <person name="Mita T."/>
            <person name="Kita K."/>
            <person name="Yasutomi Y."/>
            <person name="Sutton P.L."/>
            <person name="Shakhbatyan R."/>
            <person name="Horii T."/>
            <person name="Yasunaga T."/>
            <person name="Barnwell J.W."/>
            <person name="Escalante A.A."/>
            <person name="Carlton J.M."/>
            <person name="Tanabe K."/>
        </authorList>
    </citation>
    <scope>NUCLEOTIDE SEQUENCE [LARGE SCALE GENOMIC DNA]</scope>
    <source>
        <strain evidence="2 3">B</strain>
    </source>
</reference>
<proteinExistence type="predicted"/>
<dbReference type="KEGG" id="pcy:PCYB_125140"/>
<protein>
    <submittedName>
        <fullName evidence="2">Uncharacterized protein</fullName>
    </submittedName>
</protein>
<accession>K6ULR5</accession>
<gene>
    <name evidence="2" type="ORF">PCYB_125140</name>
</gene>
<dbReference type="GeneID" id="14694321"/>